<dbReference type="InterPro" id="IPR003615">
    <property type="entry name" value="HNH_nuc"/>
</dbReference>
<evidence type="ECO:0000259" key="2">
    <source>
        <dbReference type="Pfam" id="PF13391"/>
    </source>
</evidence>
<name>A0AA40EQ24_9PEZI</name>
<sequence length="146" mass="16678">MWGLERAHIVPLTVRDWWAREEFGRYTQAERFSQDAINSSENVIPLRSDMHTIEFLFDRFAWTIFSAGLLNPFLDRCVTSRRILVHDRNTGTSTVESRNPEQARGLLAASQSRSASPRKRKAPGAAGDHLSYLGYDPLYSDMEDDS</sequence>
<keyword evidence="4" id="KW-1185">Reference proteome</keyword>
<dbReference type="Pfam" id="PF13391">
    <property type="entry name" value="HNH_2"/>
    <property type="match status" value="1"/>
</dbReference>
<evidence type="ECO:0000313" key="3">
    <source>
        <dbReference type="EMBL" id="KAK0743412.1"/>
    </source>
</evidence>
<dbReference type="AlphaFoldDB" id="A0AA40EQ24"/>
<proteinExistence type="predicted"/>
<evidence type="ECO:0000313" key="4">
    <source>
        <dbReference type="Proteomes" id="UP001172155"/>
    </source>
</evidence>
<organism evidence="3 4">
    <name type="scientific">Schizothecium vesticola</name>
    <dbReference type="NCBI Taxonomy" id="314040"/>
    <lineage>
        <taxon>Eukaryota</taxon>
        <taxon>Fungi</taxon>
        <taxon>Dikarya</taxon>
        <taxon>Ascomycota</taxon>
        <taxon>Pezizomycotina</taxon>
        <taxon>Sordariomycetes</taxon>
        <taxon>Sordariomycetidae</taxon>
        <taxon>Sordariales</taxon>
        <taxon>Schizotheciaceae</taxon>
        <taxon>Schizothecium</taxon>
    </lineage>
</organism>
<dbReference type="Proteomes" id="UP001172155">
    <property type="component" value="Unassembled WGS sequence"/>
</dbReference>
<feature type="domain" description="HNH nuclease" evidence="2">
    <location>
        <begin position="4"/>
        <end position="64"/>
    </location>
</feature>
<dbReference type="EMBL" id="JAUKUD010000005">
    <property type="protein sequence ID" value="KAK0743412.1"/>
    <property type="molecule type" value="Genomic_DNA"/>
</dbReference>
<comment type="caution">
    <text evidence="3">The sequence shown here is derived from an EMBL/GenBank/DDBJ whole genome shotgun (WGS) entry which is preliminary data.</text>
</comment>
<protein>
    <recommendedName>
        <fullName evidence="2">HNH nuclease domain-containing protein</fullName>
    </recommendedName>
</protein>
<evidence type="ECO:0000256" key="1">
    <source>
        <dbReference type="SAM" id="MobiDB-lite"/>
    </source>
</evidence>
<reference evidence="3" key="1">
    <citation type="submission" date="2023-06" db="EMBL/GenBank/DDBJ databases">
        <title>Genome-scale phylogeny and comparative genomics of the fungal order Sordariales.</title>
        <authorList>
            <consortium name="Lawrence Berkeley National Laboratory"/>
            <person name="Hensen N."/>
            <person name="Bonometti L."/>
            <person name="Westerberg I."/>
            <person name="Brannstrom I.O."/>
            <person name="Guillou S."/>
            <person name="Cros-Aarteil S."/>
            <person name="Calhoun S."/>
            <person name="Haridas S."/>
            <person name="Kuo A."/>
            <person name="Mondo S."/>
            <person name="Pangilinan J."/>
            <person name="Riley R."/>
            <person name="LaButti K."/>
            <person name="Andreopoulos B."/>
            <person name="Lipzen A."/>
            <person name="Chen C."/>
            <person name="Yanf M."/>
            <person name="Daum C."/>
            <person name="Ng V."/>
            <person name="Clum A."/>
            <person name="Steindorff A."/>
            <person name="Ohm R."/>
            <person name="Martin F."/>
            <person name="Silar P."/>
            <person name="Natvig D."/>
            <person name="Lalanne C."/>
            <person name="Gautier V."/>
            <person name="Ament-velasquez S.L."/>
            <person name="Kruys A."/>
            <person name="Hutchinson M.I."/>
            <person name="Powell A.J."/>
            <person name="Barry K."/>
            <person name="Miller A.N."/>
            <person name="Grigoriev I.V."/>
            <person name="Debuchy R."/>
            <person name="Gladieux P."/>
            <person name="Thoren M.H."/>
            <person name="Johannesson H."/>
        </authorList>
    </citation>
    <scope>NUCLEOTIDE SEQUENCE</scope>
    <source>
        <strain evidence="3">SMH3187-1</strain>
    </source>
</reference>
<gene>
    <name evidence="3" type="ORF">B0T18DRAFT_490156</name>
</gene>
<feature type="region of interest" description="Disordered" evidence="1">
    <location>
        <begin position="89"/>
        <end position="146"/>
    </location>
</feature>
<accession>A0AA40EQ24</accession>